<dbReference type="RefSeq" id="XP_018696189.1">
    <property type="nucleotide sequence ID" value="XM_018833565.1"/>
</dbReference>
<dbReference type="AlphaFoldDB" id="A0A178ZSY4"/>
<sequence>MAETAETFDPSQFESEIQAVSQDINTMIDITQYESMIEFFQRLSGSGADVSHDQNLEQGMEDLHAAVSSIQTAGNSAGGGVWSDPLVTSCVHQLRSEGKCLNIFVFLDQMHNDGVDFSFDQQLQFTMNNVAVQLEGVTTVSDLQPPEWIQRLPLPAP</sequence>
<dbReference type="Proteomes" id="UP000078343">
    <property type="component" value="Unassembled WGS sequence"/>
</dbReference>
<dbReference type="EMBL" id="LVYI01000002">
    <property type="protein sequence ID" value="OAP62822.1"/>
    <property type="molecule type" value="Genomic_DNA"/>
</dbReference>
<keyword evidence="2" id="KW-1185">Reference proteome</keyword>
<reference evidence="1 2" key="1">
    <citation type="submission" date="2016-04" db="EMBL/GenBank/DDBJ databases">
        <title>Draft genome of Fonsecaea erecta CBS 125763.</title>
        <authorList>
            <person name="Weiss V.A."/>
            <person name="Vicente V.A."/>
            <person name="Raittz R.T."/>
            <person name="Moreno L.F."/>
            <person name="De Souza E.M."/>
            <person name="Pedrosa F.O."/>
            <person name="Steffens M.B."/>
            <person name="Faoro H."/>
            <person name="Tadra-Sfeir M.Z."/>
            <person name="Najafzadeh M.J."/>
            <person name="Felipe M.S."/>
            <person name="Teixeira M."/>
            <person name="Sun J."/>
            <person name="Xi L."/>
            <person name="Gomes R."/>
            <person name="De Azevedo C.M."/>
            <person name="Salgado C.G."/>
            <person name="Da Silva M.B."/>
            <person name="Nascimento M.F."/>
            <person name="Queiroz-Telles F."/>
            <person name="Attili D.S."/>
            <person name="Gorbushina A."/>
        </authorList>
    </citation>
    <scope>NUCLEOTIDE SEQUENCE [LARGE SCALE GENOMIC DNA]</scope>
    <source>
        <strain evidence="1 2">CBS 125763</strain>
    </source>
</reference>
<evidence type="ECO:0000313" key="1">
    <source>
        <dbReference type="EMBL" id="OAP62822.1"/>
    </source>
</evidence>
<evidence type="ECO:0000313" key="2">
    <source>
        <dbReference type="Proteomes" id="UP000078343"/>
    </source>
</evidence>
<gene>
    <name evidence="1" type="ORF">AYL99_02049</name>
</gene>
<comment type="caution">
    <text evidence="1">The sequence shown here is derived from an EMBL/GenBank/DDBJ whole genome shotgun (WGS) entry which is preliminary data.</text>
</comment>
<name>A0A178ZSY4_9EURO</name>
<dbReference type="OrthoDB" id="4138072at2759"/>
<protein>
    <submittedName>
        <fullName evidence="1">Uncharacterized protein</fullName>
    </submittedName>
</protein>
<proteinExistence type="predicted"/>
<accession>A0A178ZSY4</accession>
<organism evidence="1 2">
    <name type="scientific">Fonsecaea erecta</name>
    <dbReference type="NCBI Taxonomy" id="1367422"/>
    <lineage>
        <taxon>Eukaryota</taxon>
        <taxon>Fungi</taxon>
        <taxon>Dikarya</taxon>
        <taxon>Ascomycota</taxon>
        <taxon>Pezizomycotina</taxon>
        <taxon>Eurotiomycetes</taxon>
        <taxon>Chaetothyriomycetidae</taxon>
        <taxon>Chaetothyriales</taxon>
        <taxon>Herpotrichiellaceae</taxon>
        <taxon>Fonsecaea</taxon>
    </lineage>
</organism>
<dbReference type="GeneID" id="30006219"/>